<dbReference type="Proteomes" id="UP000076567">
    <property type="component" value="Unassembled WGS sequence"/>
</dbReference>
<gene>
    <name evidence="1" type="ORF">AWM68_17605</name>
</gene>
<evidence type="ECO:0000313" key="1">
    <source>
        <dbReference type="EMBL" id="KZE67988.1"/>
    </source>
</evidence>
<dbReference type="OrthoDB" id="1644322at2"/>
<dbReference type="RefSeq" id="WP_066238471.1">
    <property type="nucleotide sequence ID" value="NZ_LRFC01000006.1"/>
</dbReference>
<reference evidence="2" key="1">
    <citation type="submission" date="2016-01" db="EMBL/GenBank/DDBJ databases">
        <title>Draft genome of Chromobacterium sp. F49.</title>
        <authorList>
            <person name="Hong K.W."/>
        </authorList>
    </citation>
    <scope>NUCLEOTIDE SEQUENCE [LARGE SCALE GENOMIC DNA]</scope>
    <source>
        <strain evidence="2">P7IIIA</strain>
    </source>
</reference>
<evidence type="ECO:0000313" key="2">
    <source>
        <dbReference type="Proteomes" id="UP000076567"/>
    </source>
</evidence>
<comment type="caution">
    <text evidence="1">The sequence shown here is derived from an EMBL/GenBank/DDBJ whole genome shotgun (WGS) entry which is preliminary data.</text>
</comment>
<organism evidence="1 2">
    <name type="scientific">Fictibacillus phosphorivorans</name>
    <dbReference type="NCBI Taxonomy" id="1221500"/>
    <lineage>
        <taxon>Bacteria</taxon>
        <taxon>Bacillati</taxon>
        <taxon>Bacillota</taxon>
        <taxon>Bacilli</taxon>
        <taxon>Bacillales</taxon>
        <taxon>Fictibacillaceae</taxon>
        <taxon>Fictibacillus</taxon>
    </lineage>
</organism>
<dbReference type="AlphaFoldDB" id="A0A163S229"/>
<dbReference type="PANTHER" id="PTHR40051:SF1">
    <property type="entry name" value="YOLD-LIKE FAMILY PROTEIN"/>
    <property type="match status" value="1"/>
</dbReference>
<dbReference type="PANTHER" id="PTHR40051">
    <property type="entry name" value="IG HYPOTHETICAL 15966"/>
    <property type="match status" value="1"/>
</dbReference>
<name>A0A163S229_9BACL</name>
<evidence type="ECO:0008006" key="3">
    <source>
        <dbReference type="Google" id="ProtNLM"/>
    </source>
</evidence>
<dbReference type="InterPro" id="IPR014962">
    <property type="entry name" value="YolD"/>
</dbReference>
<dbReference type="Pfam" id="PF08863">
    <property type="entry name" value="YolD"/>
    <property type="match status" value="1"/>
</dbReference>
<keyword evidence="2" id="KW-1185">Reference proteome</keyword>
<accession>A0A163S229</accession>
<dbReference type="EMBL" id="LRFC01000006">
    <property type="protein sequence ID" value="KZE67988.1"/>
    <property type="molecule type" value="Genomic_DNA"/>
</dbReference>
<proteinExistence type="predicted"/>
<sequence length="109" mass="13077">MLRDRGNIKWQGMFLTEHVKALREHQLELKKKSKPVIDLQQVELMEETIREAMEFNQALNFVYFRDGENQLLVGKVHYVDPFKQELRIVDEFDSLHMMFVNELVDVRVN</sequence>
<protein>
    <recommendedName>
        <fullName evidence="3">YolD-like family protein</fullName>
    </recommendedName>
</protein>